<dbReference type="PANTHER" id="PTHR11265:SF0">
    <property type="entry name" value="12S RRNA N4-METHYLCYTIDINE METHYLTRANSFERASE"/>
    <property type="match status" value="1"/>
</dbReference>
<comment type="function">
    <text evidence="6">Specifically methylates the N4 position of cytidine in position 1402 (C1402) of 16S rRNA.</text>
</comment>
<proteinExistence type="inferred from homology"/>
<dbReference type="SUPFAM" id="SSF53335">
    <property type="entry name" value="S-adenosyl-L-methionine-dependent methyltransferases"/>
    <property type="match status" value="1"/>
</dbReference>
<feature type="binding site" evidence="6">
    <location>
        <position position="98"/>
    </location>
    <ligand>
        <name>S-adenosyl-L-methionine</name>
        <dbReference type="ChEBI" id="CHEBI:59789"/>
    </ligand>
</feature>
<sequence length="296" mass="32595">MHKSVLSHEVIESLAPHPGGVFVDATFGGGGHSRQIATLIGEKGVLIATDADENVFSETTVSELRLLTNFIPVVTNFRNLGTEIAVHGGRTIDGALFDLGLSSTQLEESGRGFSFQKDEPLAMTFARNTREGDVTAETVVNQWSEDSIATILRGFGEERFARSIAKHIVEARKVERITTTKQLVEVIHQSTPSWYQRGRTHFATRTFQAIRMAVNDELGAIEAGIKGILPHMRPGGRIAVISFHSIEDRLVKQTFRTLAREGVVDLVTKKPVTPSENELAENPRARSAKLRVVEKM</sequence>
<dbReference type="Pfam" id="PF01795">
    <property type="entry name" value="Methyltransf_5"/>
    <property type="match status" value="1"/>
</dbReference>
<keyword evidence="2 6" id="KW-0698">rRNA processing</keyword>
<dbReference type="InterPro" id="IPR029063">
    <property type="entry name" value="SAM-dependent_MTases_sf"/>
</dbReference>
<keyword evidence="3 6" id="KW-0489">Methyltransferase</keyword>
<feature type="binding site" evidence="6">
    <location>
        <begin position="30"/>
        <end position="32"/>
    </location>
    <ligand>
        <name>S-adenosyl-L-methionine</name>
        <dbReference type="ChEBI" id="CHEBI:59789"/>
    </ligand>
</feature>
<dbReference type="HAMAP" id="MF_01007">
    <property type="entry name" value="16SrRNA_methyltr_H"/>
    <property type="match status" value="1"/>
</dbReference>
<evidence type="ECO:0000256" key="6">
    <source>
        <dbReference type="HAMAP-Rule" id="MF_01007"/>
    </source>
</evidence>
<dbReference type="Gene3D" id="3.40.50.150">
    <property type="entry name" value="Vaccinia Virus protein VP39"/>
    <property type="match status" value="1"/>
</dbReference>
<dbReference type="EC" id="2.1.1.199" evidence="6"/>
<comment type="similarity">
    <text evidence="1 6">Belongs to the methyltransferase superfamily. RsmH family.</text>
</comment>
<dbReference type="PANTHER" id="PTHR11265">
    <property type="entry name" value="S-ADENOSYL-METHYLTRANSFERASE MRAW"/>
    <property type="match status" value="1"/>
</dbReference>
<evidence type="ECO:0000256" key="5">
    <source>
        <dbReference type="ARBA" id="ARBA00022691"/>
    </source>
</evidence>
<dbReference type="GO" id="GO:0071424">
    <property type="term" value="F:rRNA (cytosine-N4-)-methyltransferase activity"/>
    <property type="evidence" value="ECO:0007669"/>
    <property type="project" value="UniProtKB-UniRule"/>
</dbReference>
<evidence type="ECO:0000313" key="8">
    <source>
        <dbReference type="Proteomes" id="UP000177122"/>
    </source>
</evidence>
<keyword evidence="6" id="KW-0963">Cytoplasm</keyword>
<evidence type="ECO:0000256" key="4">
    <source>
        <dbReference type="ARBA" id="ARBA00022679"/>
    </source>
</evidence>
<evidence type="ECO:0000313" key="7">
    <source>
        <dbReference type="EMBL" id="OGZ05021.1"/>
    </source>
</evidence>
<protein>
    <recommendedName>
        <fullName evidence="6">Ribosomal RNA small subunit methyltransferase H</fullName>
        <ecNumber evidence="6">2.1.1.199</ecNumber>
    </recommendedName>
    <alternativeName>
        <fullName evidence="6">16S rRNA m(4)C1402 methyltransferase</fullName>
    </alternativeName>
    <alternativeName>
        <fullName evidence="6">rRNA (cytosine-N(4)-)-methyltransferase RsmH</fullName>
    </alternativeName>
</protein>
<accession>A0A1G2CWK9</accession>
<dbReference type="SUPFAM" id="SSF81799">
    <property type="entry name" value="Putative methyltransferase TM0872, insert domain"/>
    <property type="match status" value="1"/>
</dbReference>
<dbReference type="AlphaFoldDB" id="A0A1G2CWK9"/>
<dbReference type="InterPro" id="IPR023397">
    <property type="entry name" value="SAM-dep_MeTrfase_MraW_recog"/>
</dbReference>
<dbReference type="InterPro" id="IPR002903">
    <property type="entry name" value="RsmH"/>
</dbReference>
<keyword evidence="4 6" id="KW-0808">Transferase</keyword>
<dbReference type="NCBIfam" id="TIGR00006">
    <property type="entry name" value="16S rRNA (cytosine(1402)-N(4))-methyltransferase RsmH"/>
    <property type="match status" value="1"/>
</dbReference>
<dbReference type="EMBL" id="MHLI01000016">
    <property type="protein sequence ID" value="OGZ05021.1"/>
    <property type="molecule type" value="Genomic_DNA"/>
</dbReference>
<dbReference type="Proteomes" id="UP000177122">
    <property type="component" value="Unassembled WGS sequence"/>
</dbReference>
<feature type="binding site" evidence="6">
    <location>
        <position position="77"/>
    </location>
    <ligand>
        <name>S-adenosyl-L-methionine</name>
        <dbReference type="ChEBI" id="CHEBI:59789"/>
    </ligand>
</feature>
<gene>
    <name evidence="6" type="primary">rsmH</name>
    <name evidence="7" type="ORF">A2845_01955</name>
</gene>
<evidence type="ECO:0000256" key="3">
    <source>
        <dbReference type="ARBA" id="ARBA00022603"/>
    </source>
</evidence>
<dbReference type="PIRSF" id="PIRSF004486">
    <property type="entry name" value="MraW"/>
    <property type="match status" value="1"/>
</dbReference>
<comment type="subcellular location">
    <subcellularLocation>
        <location evidence="6">Cytoplasm</location>
    </subcellularLocation>
</comment>
<keyword evidence="5 6" id="KW-0949">S-adenosyl-L-methionine</keyword>
<feature type="binding site" evidence="6">
    <location>
        <position position="105"/>
    </location>
    <ligand>
        <name>S-adenosyl-L-methionine</name>
        <dbReference type="ChEBI" id="CHEBI:59789"/>
    </ligand>
</feature>
<organism evidence="7 8">
    <name type="scientific">Candidatus Lloydbacteria bacterium RIFCSPHIGHO2_01_FULL_49_22</name>
    <dbReference type="NCBI Taxonomy" id="1798658"/>
    <lineage>
        <taxon>Bacteria</taxon>
        <taxon>Candidatus Lloydiibacteriota</taxon>
    </lineage>
</organism>
<feature type="binding site" evidence="6">
    <location>
        <position position="50"/>
    </location>
    <ligand>
        <name>S-adenosyl-L-methionine</name>
        <dbReference type="ChEBI" id="CHEBI:59789"/>
    </ligand>
</feature>
<reference evidence="7 8" key="1">
    <citation type="journal article" date="2016" name="Nat. Commun.">
        <title>Thousands of microbial genomes shed light on interconnected biogeochemical processes in an aquifer system.</title>
        <authorList>
            <person name="Anantharaman K."/>
            <person name="Brown C.T."/>
            <person name="Hug L.A."/>
            <person name="Sharon I."/>
            <person name="Castelle C.J."/>
            <person name="Probst A.J."/>
            <person name="Thomas B.C."/>
            <person name="Singh A."/>
            <person name="Wilkins M.J."/>
            <person name="Karaoz U."/>
            <person name="Brodie E.L."/>
            <person name="Williams K.H."/>
            <person name="Hubbard S.S."/>
            <person name="Banfield J.F."/>
        </authorList>
    </citation>
    <scope>NUCLEOTIDE SEQUENCE [LARGE SCALE GENOMIC DNA]</scope>
</reference>
<dbReference type="GO" id="GO:0005737">
    <property type="term" value="C:cytoplasm"/>
    <property type="evidence" value="ECO:0007669"/>
    <property type="project" value="UniProtKB-SubCell"/>
</dbReference>
<dbReference type="GO" id="GO:0070475">
    <property type="term" value="P:rRNA base methylation"/>
    <property type="evidence" value="ECO:0007669"/>
    <property type="project" value="UniProtKB-UniRule"/>
</dbReference>
<dbReference type="Gene3D" id="1.10.150.170">
    <property type="entry name" value="Putative methyltransferase TM0872, insert domain"/>
    <property type="match status" value="1"/>
</dbReference>
<comment type="caution">
    <text evidence="7">The sequence shown here is derived from an EMBL/GenBank/DDBJ whole genome shotgun (WGS) entry which is preliminary data.</text>
</comment>
<comment type="catalytic activity">
    <reaction evidence="6">
        <text>cytidine(1402) in 16S rRNA + S-adenosyl-L-methionine = N(4)-methylcytidine(1402) in 16S rRNA + S-adenosyl-L-homocysteine + H(+)</text>
        <dbReference type="Rhea" id="RHEA:42928"/>
        <dbReference type="Rhea" id="RHEA-COMP:10286"/>
        <dbReference type="Rhea" id="RHEA-COMP:10287"/>
        <dbReference type="ChEBI" id="CHEBI:15378"/>
        <dbReference type="ChEBI" id="CHEBI:57856"/>
        <dbReference type="ChEBI" id="CHEBI:59789"/>
        <dbReference type="ChEBI" id="CHEBI:74506"/>
        <dbReference type="ChEBI" id="CHEBI:82748"/>
        <dbReference type="EC" id="2.1.1.199"/>
    </reaction>
</comment>
<evidence type="ECO:0000256" key="2">
    <source>
        <dbReference type="ARBA" id="ARBA00022552"/>
    </source>
</evidence>
<evidence type="ECO:0000256" key="1">
    <source>
        <dbReference type="ARBA" id="ARBA00010396"/>
    </source>
</evidence>
<name>A0A1G2CWK9_9BACT</name>